<dbReference type="Proteomes" id="UP000321504">
    <property type="component" value="Unassembled WGS sequence"/>
</dbReference>
<protein>
    <submittedName>
        <fullName evidence="1">Uncharacterized protein</fullName>
    </submittedName>
</protein>
<evidence type="ECO:0000313" key="2">
    <source>
        <dbReference type="Proteomes" id="UP000321504"/>
    </source>
</evidence>
<comment type="caution">
    <text evidence="1">The sequence shown here is derived from an EMBL/GenBank/DDBJ whole genome shotgun (WGS) entry which is preliminary data.</text>
</comment>
<reference evidence="1 2" key="1">
    <citation type="submission" date="2019-08" db="EMBL/GenBank/DDBJ databases">
        <title>Emerging of two pre-pandemic pathogenic O4:KUT lineages of Vibrio parahaemolyticus in coastal eastern China.</title>
        <authorList>
            <person name="Yu H."/>
        </authorList>
    </citation>
    <scope>NUCLEOTIDE SEQUENCE [LARGE SCALE GENOMIC DNA]</scope>
    <source>
        <strain evidence="1 2">HZ17-383</strain>
    </source>
</reference>
<accession>A0AA46L298</accession>
<dbReference type="RefSeq" id="WP_031845644.1">
    <property type="nucleotide sequence ID" value="NZ_JANFSI010000040.1"/>
</dbReference>
<evidence type="ECO:0000313" key="1">
    <source>
        <dbReference type="EMBL" id="TXN14636.1"/>
    </source>
</evidence>
<dbReference type="AlphaFoldDB" id="A0AA46L298"/>
<name>A0AA46L298_VIBPH</name>
<dbReference type="EMBL" id="VRMQ01000005">
    <property type="protein sequence ID" value="TXN14636.1"/>
    <property type="molecule type" value="Genomic_DNA"/>
</dbReference>
<organism evidence="1 2">
    <name type="scientific">Vibrio parahaemolyticus</name>
    <dbReference type="NCBI Taxonomy" id="670"/>
    <lineage>
        <taxon>Bacteria</taxon>
        <taxon>Pseudomonadati</taxon>
        <taxon>Pseudomonadota</taxon>
        <taxon>Gammaproteobacteria</taxon>
        <taxon>Vibrionales</taxon>
        <taxon>Vibrionaceae</taxon>
        <taxon>Vibrio</taxon>
    </lineage>
</organism>
<proteinExistence type="predicted"/>
<sequence>MKNLEKAKLEIIKEAIERCQDGDANISWHFDNLVLVINADYSKFSSDSRMYGSNNPCGILQPCRVYVTSQPPCKIVIFPTKFNGKLFISAQKKYGNLEEFSTKHQLKYLFL</sequence>
<gene>
    <name evidence="1" type="ORF">FVP01_19590</name>
</gene>